<dbReference type="STRING" id="1288826.MSNKSG1_10068"/>
<dbReference type="InterPro" id="IPR038678">
    <property type="entry name" value="Spondin_N_sf"/>
</dbReference>
<name>M7CRE4_9GAMM</name>
<evidence type="ECO:0008006" key="3">
    <source>
        <dbReference type="Google" id="ProtNLM"/>
    </source>
</evidence>
<dbReference type="eggNOG" id="ENOG5030GG2">
    <property type="taxonomic scope" value="Bacteria"/>
</dbReference>
<dbReference type="PATRIC" id="fig|1288826.3.peg.1985"/>
<dbReference type="Proteomes" id="UP000011960">
    <property type="component" value="Unassembled WGS sequence"/>
</dbReference>
<evidence type="ECO:0000313" key="1">
    <source>
        <dbReference type="EMBL" id="EMP56211.1"/>
    </source>
</evidence>
<keyword evidence="2" id="KW-1185">Reference proteome</keyword>
<accession>M7CRE4</accession>
<reference evidence="1 2" key="1">
    <citation type="journal article" date="2013" name="Genome Announc.">
        <title>Genome Sequence of Hydrothermal Arsenic-Respiring Bacterium Marinobacter santoriniensis NKSG1T.</title>
        <authorList>
            <person name="Handley K.M."/>
            <person name="Upton M."/>
            <person name="Beatson S.A."/>
            <person name="Hery M."/>
            <person name="Lloyd J.R."/>
        </authorList>
    </citation>
    <scope>NUCLEOTIDE SEQUENCE [LARGE SCALE GENOMIC DNA]</scope>
    <source>
        <strain evidence="1 2">NKSG1</strain>
    </source>
</reference>
<comment type="caution">
    <text evidence="1">The sequence shown here is derived from an EMBL/GenBank/DDBJ whole genome shotgun (WGS) entry which is preliminary data.</text>
</comment>
<dbReference type="InterPro" id="IPR009465">
    <property type="entry name" value="Spondin_N"/>
</dbReference>
<protein>
    <recommendedName>
        <fullName evidence="3">Spondin domain-containing protein</fullName>
    </recommendedName>
</protein>
<dbReference type="NCBIfam" id="NF038123">
    <property type="entry name" value="NF038123_dom"/>
    <property type="match status" value="1"/>
</dbReference>
<dbReference type="OrthoDB" id="5188840at2"/>
<proteinExistence type="predicted"/>
<dbReference type="EMBL" id="APAT01000015">
    <property type="protein sequence ID" value="EMP56211.1"/>
    <property type="molecule type" value="Genomic_DNA"/>
</dbReference>
<evidence type="ECO:0000313" key="2">
    <source>
        <dbReference type="Proteomes" id="UP000011960"/>
    </source>
</evidence>
<dbReference type="RefSeq" id="WP_008939156.1">
    <property type="nucleotide sequence ID" value="NZ_APAT01000015.1"/>
</dbReference>
<gene>
    <name evidence="1" type="ORF">MSNKSG1_10068</name>
</gene>
<dbReference type="PROSITE" id="PS51257">
    <property type="entry name" value="PROKAR_LIPOPROTEIN"/>
    <property type="match status" value="1"/>
</dbReference>
<sequence>MIFSRHTLLVLPLAALVSGCGSSNDNPLISGSEYQYRVTITNLTTGQPFSPAAVVIHHSGWQALELGQPATVGLEKLAEGGDNSDFISAADADSDVLSTATGQGIIAPGATEELTVSVGLVNDHDLSLSWVSMPVNTNDGLAGVIDARLSGWDVGQSETFLAISYDAGTEANTESADTVPGPAASGLAEGFNPVRDDVRNAVYLHAGVVTGDDGLTTSTLGEVQRWDNPIASVRVERLQ</sequence>
<dbReference type="AlphaFoldDB" id="M7CRE4"/>
<dbReference type="Gene3D" id="2.60.40.2130">
    <property type="entry name" value="F-spondin domain"/>
    <property type="match status" value="1"/>
</dbReference>
<organism evidence="1 2">
    <name type="scientific">Marinobacter santoriniensis NKSG1</name>
    <dbReference type="NCBI Taxonomy" id="1288826"/>
    <lineage>
        <taxon>Bacteria</taxon>
        <taxon>Pseudomonadati</taxon>
        <taxon>Pseudomonadota</taxon>
        <taxon>Gammaproteobacteria</taxon>
        <taxon>Pseudomonadales</taxon>
        <taxon>Marinobacteraceae</taxon>
        <taxon>Marinobacter</taxon>
    </lineage>
</organism>